<dbReference type="Gene3D" id="3.30.420.10">
    <property type="entry name" value="Ribonuclease H-like superfamily/Ribonuclease H"/>
    <property type="match status" value="1"/>
</dbReference>
<gene>
    <name evidence="2" type="ORF">Sradi_0817800</name>
</gene>
<organism evidence="2">
    <name type="scientific">Sesamum radiatum</name>
    <name type="common">Black benniseed</name>
    <dbReference type="NCBI Taxonomy" id="300843"/>
    <lineage>
        <taxon>Eukaryota</taxon>
        <taxon>Viridiplantae</taxon>
        <taxon>Streptophyta</taxon>
        <taxon>Embryophyta</taxon>
        <taxon>Tracheophyta</taxon>
        <taxon>Spermatophyta</taxon>
        <taxon>Magnoliopsida</taxon>
        <taxon>eudicotyledons</taxon>
        <taxon>Gunneridae</taxon>
        <taxon>Pentapetalae</taxon>
        <taxon>asterids</taxon>
        <taxon>lamiids</taxon>
        <taxon>Lamiales</taxon>
        <taxon>Pedaliaceae</taxon>
        <taxon>Sesamum</taxon>
    </lineage>
</organism>
<dbReference type="GO" id="GO:0003676">
    <property type="term" value="F:nucleic acid binding"/>
    <property type="evidence" value="ECO:0007669"/>
    <property type="project" value="InterPro"/>
</dbReference>
<dbReference type="InterPro" id="IPR039537">
    <property type="entry name" value="Retrotran_Ty1/copia-like"/>
</dbReference>
<dbReference type="Pfam" id="PF25597">
    <property type="entry name" value="SH3_retrovirus"/>
    <property type="match status" value="1"/>
</dbReference>
<dbReference type="PANTHER" id="PTHR42648:SF28">
    <property type="entry name" value="TRANSPOSON-ENCODED PROTEIN WITH RIBONUCLEASE H-LIKE AND RETROVIRUS ZINC FINGER-LIKE DOMAINS"/>
    <property type="match status" value="1"/>
</dbReference>
<reference evidence="2" key="2">
    <citation type="journal article" date="2024" name="Plant">
        <title>Genomic evolution and insights into agronomic trait innovations of Sesamum species.</title>
        <authorList>
            <person name="Miao H."/>
            <person name="Wang L."/>
            <person name="Qu L."/>
            <person name="Liu H."/>
            <person name="Sun Y."/>
            <person name="Le M."/>
            <person name="Wang Q."/>
            <person name="Wei S."/>
            <person name="Zheng Y."/>
            <person name="Lin W."/>
            <person name="Duan Y."/>
            <person name="Cao H."/>
            <person name="Xiong S."/>
            <person name="Wang X."/>
            <person name="Wei L."/>
            <person name="Li C."/>
            <person name="Ma Q."/>
            <person name="Ju M."/>
            <person name="Zhao R."/>
            <person name="Li G."/>
            <person name="Mu C."/>
            <person name="Tian Q."/>
            <person name="Mei H."/>
            <person name="Zhang T."/>
            <person name="Gao T."/>
            <person name="Zhang H."/>
        </authorList>
    </citation>
    <scope>NUCLEOTIDE SEQUENCE</scope>
    <source>
        <strain evidence="2">G02</strain>
    </source>
</reference>
<feature type="domain" description="Retroviral polymerase SH3-like" evidence="1">
    <location>
        <begin position="50"/>
        <end position="102"/>
    </location>
</feature>
<protein>
    <recommendedName>
        <fullName evidence="1">Retroviral polymerase SH3-like domain-containing protein</fullName>
    </recommendedName>
</protein>
<dbReference type="AlphaFoldDB" id="A0AAW2VRC4"/>
<dbReference type="EMBL" id="JACGWJ010000003">
    <property type="protein sequence ID" value="KAL0431918.1"/>
    <property type="molecule type" value="Genomic_DNA"/>
</dbReference>
<dbReference type="InterPro" id="IPR012337">
    <property type="entry name" value="RNaseH-like_sf"/>
</dbReference>
<dbReference type="InterPro" id="IPR036397">
    <property type="entry name" value="RNaseH_sf"/>
</dbReference>
<dbReference type="InterPro" id="IPR057670">
    <property type="entry name" value="SH3_retrovirus"/>
</dbReference>
<evidence type="ECO:0000259" key="1">
    <source>
        <dbReference type="Pfam" id="PF25597"/>
    </source>
</evidence>
<evidence type="ECO:0000313" key="2">
    <source>
        <dbReference type="EMBL" id="KAL0431918.1"/>
    </source>
</evidence>
<comment type="caution">
    <text evidence="2">The sequence shown here is derived from an EMBL/GenBank/DDBJ whole genome shotgun (WGS) entry which is preliminary data.</text>
</comment>
<dbReference type="SUPFAM" id="SSF53098">
    <property type="entry name" value="Ribonuclease H-like"/>
    <property type="match status" value="1"/>
</dbReference>
<proteinExistence type="predicted"/>
<sequence>MVLVDDFSRYCWVKFLNEKSEALSKFVDFKSTVEKEFGKKIKCLRSDNGANRAKLDPKAKKYVFVGYVPCRKGWRCMDPETKKFVTSRDVVFDEVSSYYSSHENEILGNVSNTNWKVYSCFQRIMSKLQVMTLVPLLTFQMLMKTKLKGGLRGKEDNHLTLKTMRYN</sequence>
<dbReference type="PANTHER" id="PTHR42648">
    <property type="entry name" value="TRANSPOSASE, PUTATIVE-RELATED"/>
    <property type="match status" value="1"/>
</dbReference>
<name>A0AAW2VRC4_SESRA</name>
<reference evidence="2" key="1">
    <citation type="submission" date="2020-06" db="EMBL/GenBank/DDBJ databases">
        <authorList>
            <person name="Li T."/>
            <person name="Hu X."/>
            <person name="Zhang T."/>
            <person name="Song X."/>
            <person name="Zhang H."/>
            <person name="Dai N."/>
            <person name="Sheng W."/>
            <person name="Hou X."/>
            <person name="Wei L."/>
        </authorList>
    </citation>
    <scope>NUCLEOTIDE SEQUENCE</scope>
    <source>
        <strain evidence="2">G02</strain>
        <tissue evidence="2">Leaf</tissue>
    </source>
</reference>
<accession>A0AAW2VRC4</accession>